<keyword evidence="3" id="KW-1185">Reference proteome</keyword>
<dbReference type="InterPro" id="IPR018490">
    <property type="entry name" value="cNMP-bd_dom_sf"/>
</dbReference>
<reference evidence="2 3" key="1">
    <citation type="journal article" date="2020" name="Microorganisms">
        <title>Osmotic Adaptation and Compatible Solute Biosynthesis of Phototrophic Bacteria as Revealed from Genome Analyses.</title>
        <authorList>
            <person name="Imhoff J.F."/>
            <person name="Rahn T."/>
            <person name="Kunzel S."/>
            <person name="Keller A."/>
            <person name="Neulinger S.C."/>
        </authorList>
    </citation>
    <scope>NUCLEOTIDE SEQUENCE [LARGE SCALE GENOMIC DNA]</scope>
    <source>
        <strain evidence="2 3">DSM 6210</strain>
    </source>
</reference>
<dbReference type="PROSITE" id="PS50042">
    <property type="entry name" value="CNMP_BINDING_3"/>
    <property type="match status" value="1"/>
</dbReference>
<gene>
    <name evidence="2" type="ORF">CKO31_25495</name>
</gene>
<dbReference type="EMBL" id="NRRV01000197">
    <property type="protein sequence ID" value="MBK1634012.1"/>
    <property type="molecule type" value="Genomic_DNA"/>
</dbReference>
<evidence type="ECO:0000313" key="3">
    <source>
        <dbReference type="Proteomes" id="UP000748752"/>
    </source>
</evidence>
<feature type="domain" description="Cyclic nucleotide-binding" evidence="1">
    <location>
        <begin position="48"/>
        <end position="114"/>
    </location>
</feature>
<protein>
    <recommendedName>
        <fullName evidence="1">Cyclic nucleotide-binding domain-containing protein</fullName>
    </recommendedName>
</protein>
<dbReference type="InterPro" id="IPR000595">
    <property type="entry name" value="cNMP-bd_dom"/>
</dbReference>
<name>A0ABS1CPY8_9GAMM</name>
<organism evidence="2 3">
    <name type="scientific">Thiohalocapsa halophila</name>
    <dbReference type="NCBI Taxonomy" id="69359"/>
    <lineage>
        <taxon>Bacteria</taxon>
        <taxon>Pseudomonadati</taxon>
        <taxon>Pseudomonadota</taxon>
        <taxon>Gammaproteobacteria</taxon>
        <taxon>Chromatiales</taxon>
        <taxon>Chromatiaceae</taxon>
        <taxon>Thiohalocapsa</taxon>
    </lineage>
</organism>
<proteinExistence type="predicted"/>
<dbReference type="Gene3D" id="2.60.120.10">
    <property type="entry name" value="Jelly Rolls"/>
    <property type="match status" value="1"/>
</dbReference>
<dbReference type="SUPFAM" id="SSF51206">
    <property type="entry name" value="cAMP-binding domain-like"/>
    <property type="match status" value="1"/>
</dbReference>
<dbReference type="Proteomes" id="UP000748752">
    <property type="component" value="Unassembled WGS sequence"/>
</dbReference>
<feature type="non-terminal residue" evidence="2">
    <location>
        <position position="162"/>
    </location>
</feature>
<comment type="caution">
    <text evidence="2">The sequence shown here is derived from an EMBL/GenBank/DDBJ whole genome shotgun (WGS) entry which is preliminary data.</text>
</comment>
<evidence type="ECO:0000313" key="2">
    <source>
        <dbReference type="EMBL" id="MBK1634012.1"/>
    </source>
</evidence>
<dbReference type="InterPro" id="IPR014710">
    <property type="entry name" value="RmlC-like_jellyroll"/>
</dbReference>
<dbReference type="Pfam" id="PF00027">
    <property type="entry name" value="cNMP_binding"/>
    <property type="match status" value="1"/>
</dbReference>
<sequence>MMSHARTASGPLGQDGLTAVQRALRDRGIQRGLTAGDELSRETLERCFGFVLHGQLTLTWHEDAKRSGIDLLLPGDWFGEHNLLLGAAPAALHLSANGFAQVLTVRADELRGLLQGELAPLREPLQRELSASLTERWMQLATRLHQRMHLGTDACVWAALHE</sequence>
<evidence type="ECO:0000259" key="1">
    <source>
        <dbReference type="PROSITE" id="PS50042"/>
    </source>
</evidence>
<accession>A0ABS1CPY8</accession>